<feature type="binding site" evidence="10">
    <location>
        <position position="328"/>
    </location>
    <ligand>
        <name>substrate</name>
    </ligand>
</feature>
<protein>
    <recommendedName>
        <fullName evidence="10">ATP-dependent 6-phosphofructokinase</fullName>
        <shortName evidence="10">ATP-PFK</shortName>
        <shortName evidence="10">Phosphofructokinase</shortName>
        <ecNumber evidence="10">2.7.1.11</ecNumber>
    </recommendedName>
    <alternativeName>
        <fullName evidence="10">Phosphohexokinase</fullName>
    </alternativeName>
</protein>
<feature type="binding site" evidence="10">
    <location>
        <begin position="381"/>
        <end position="384"/>
    </location>
    <ligand>
        <name>substrate</name>
    </ligand>
</feature>
<keyword evidence="10" id="KW-0963">Cytoplasm</keyword>
<organism evidence="13 14">
    <name type="scientific">Pseudonocardia thermophila</name>
    <dbReference type="NCBI Taxonomy" id="1848"/>
    <lineage>
        <taxon>Bacteria</taxon>
        <taxon>Bacillati</taxon>
        <taxon>Actinomycetota</taxon>
        <taxon>Actinomycetes</taxon>
        <taxon>Pseudonocardiales</taxon>
        <taxon>Pseudonocardiaceae</taxon>
        <taxon>Pseudonocardia</taxon>
    </lineage>
</organism>
<evidence type="ECO:0000256" key="7">
    <source>
        <dbReference type="ARBA" id="ARBA00022842"/>
    </source>
</evidence>
<dbReference type="GO" id="GO:0003872">
    <property type="term" value="F:6-phosphofructokinase activity"/>
    <property type="evidence" value="ECO:0007669"/>
    <property type="project" value="UniProtKB-UniRule"/>
</dbReference>
<dbReference type="UniPathway" id="UPA00109">
    <property type="reaction ID" value="UER00182"/>
</dbReference>
<dbReference type="GO" id="GO:0006002">
    <property type="term" value="P:fructose 6-phosphate metabolic process"/>
    <property type="evidence" value="ECO:0007669"/>
    <property type="project" value="InterPro"/>
</dbReference>
<evidence type="ECO:0000256" key="1">
    <source>
        <dbReference type="ARBA" id="ARBA00001946"/>
    </source>
</evidence>
<dbReference type="InterPro" id="IPR000023">
    <property type="entry name" value="Phosphofructokinase_dom"/>
</dbReference>
<dbReference type="InterPro" id="IPR022953">
    <property type="entry name" value="ATP_PFK"/>
</dbReference>
<dbReference type="SUPFAM" id="SSF53784">
    <property type="entry name" value="Phosphofructokinase"/>
    <property type="match status" value="1"/>
</dbReference>
<keyword evidence="3 10" id="KW-0479">Metal-binding</keyword>
<keyword evidence="2 10" id="KW-0808">Transferase</keyword>
<evidence type="ECO:0000313" key="13">
    <source>
        <dbReference type="EMBL" id="SHL49661.1"/>
    </source>
</evidence>
<gene>
    <name evidence="10" type="primary">pfkA</name>
    <name evidence="13" type="ORF">SAMN05443637_13221</name>
</gene>
<dbReference type="PANTHER" id="PTHR45770">
    <property type="entry name" value="ATP-DEPENDENT 6-PHOSPHOFRUCTOKINASE 1"/>
    <property type="match status" value="1"/>
</dbReference>
<evidence type="ECO:0000313" key="14">
    <source>
        <dbReference type="Proteomes" id="UP000184363"/>
    </source>
</evidence>
<comment type="catalytic activity">
    <reaction evidence="9 10">
        <text>beta-D-fructose 6-phosphate + ATP = beta-D-fructose 1,6-bisphosphate + ADP + H(+)</text>
        <dbReference type="Rhea" id="RHEA:16109"/>
        <dbReference type="ChEBI" id="CHEBI:15378"/>
        <dbReference type="ChEBI" id="CHEBI:30616"/>
        <dbReference type="ChEBI" id="CHEBI:32966"/>
        <dbReference type="ChEBI" id="CHEBI:57634"/>
        <dbReference type="ChEBI" id="CHEBI:456216"/>
        <dbReference type="EC" id="2.7.1.11"/>
    </reaction>
</comment>
<comment type="subcellular location">
    <subcellularLocation>
        <location evidence="10">Cytoplasm</location>
    </subcellularLocation>
</comment>
<comment type="similarity">
    <text evidence="10">Belongs to the phosphofructokinase type A (PFKA) family. PPi-dependent PFK group II subfamily. Atypical ATP-dependent clade 'X' sub-subfamily.</text>
</comment>
<feature type="binding site" evidence="10">
    <location>
        <position position="199"/>
    </location>
    <ligand>
        <name>Mg(2+)</name>
        <dbReference type="ChEBI" id="CHEBI:18420"/>
        <note>catalytic</note>
    </ligand>
</feature>
<keyword evidence="4 10" id="KW-0547">Nucleotide-binding</keyword>
<evidence type="ECO:0000256" key="8">
    <source>
        <dbReference type="ARBA" id="ARBA00023152"/>
    </source>
</evidence>
<evidence type="ECO:0000256" key="2">
    <source>
        <dbReference type="ARBA" id="ARBA00022679"/>
    </source>
</evidence>
<sequence length="459" mass="49345">MSSAADASTEHTVVEFPRPVPPAPDMRITTLGPARIDSPMAGLLDARRTSEHYVDEDDRVLLDDTLAGITARGVPRDQLPAMEPCGPRRKIFFDPAKTRAAIVTCGGLCPGLNDVIAGLVRTLTYHYRVRRVVGIRNGYQGFIPRYGHDVVELTPEAVRDIATDGGTVLGTSRGPQDPDEIVDCLERLNINILFVIGGDGTMRGAMRIVETIAERGLYIAVVGVPKTIDNDIPYIDQSFGFQTAFSHASDAIRAARVEATATANGIGLVKLMGRHSGFIACYAALARSGADVVLIPEVPFALDGDNGLLAHLRRLVSDRGHAVVVVAEGAGQDLLGNSGEARDASGNARLGDIGLYLRRRIADHFADAGIETSIRYIDPSYAIRSVPANPYDSVYCVRLSQAAVHAAMSGRTGMVVGRYRRRFVHVPMAAAVSKRNTVDPHGDLWMAVLESTGQPVRFG</sequence>
<feature type="site" description="Important for substrate specificity; cannot use PPi as phosphoryl donor" evidence="10">
    <location>
        <position position="200"/>
    </location>
</feature>
<dbReference type="InterPro" id="IPR012004">
    <property type="entry name" value="PyroP-dep_PFK_TP0108"/>
</dbReference>
<comment type="subunit">
    <text evidence="10">Homodimer.</text>
</comment>
<dbReference type="FunFam" id="3.40.50.450:FF:000002">
    <property type="entry name" value="ATP-dependent 6-phosphofructokinase"/>
    <property type="match status" value="1"/>
</dbReference>
<dbReference type="PRINTS" id="PR00476">
    <property type="entry name" value="PHFRCTKINASE"/>
</dbReference>
<dbReference type="STRING" id="1848.SAMN05443637_13221"/>
<dbReference type="EC" id="2.7.1.11" evidence="10"/>
<dbReference type="OrthoDB" id="9802503at2"/>
<dbReference type="Gene3D" id="3.40.50.450">
    <property type="match status" value="1"/>
</dbReference>
<evidence type="ECO:0000256" key="4">
    <source>
        <dbReference type="ARBA" id="ARBA00022741"/>
    </source>
</evidence>
<evidence type="ECO:0000256" key="11">
    <source>
        <dbReference type="SAM" id="MobiDB-lite"/>
    </source>
</evidence>
<evidence type="ECO:0000256" key="10">
    <source>
        <dbReference type="HAMAP-Rule" id="MF_01981"/>
    </source>
</evidence>
<feature type="binding site" evidence="10">
    <location>
        <begin position="198"/>
        <end position="201"/>
    </location>
    <ligand>
        <name>ATP</name>
        <dbReference type="ChEBI" id="CHEBI:30616"/>
    </ligand>
</feature>
<comment type="function">
    <text evidence="10">Catalyzes the phosphorylation of D-fructose 6-phosphate to fructose 1,6-bisphosphate by ATP, the first committing step of glycolysis.</text>
</comment>
<dbReference type="GO" id="GO:0005524">
    <property type="term" value="F:ATP binding"/>
    <property type="evidence" value="ECO:0007669"/>
    <property type="project" value="UniProtKB-KW"/>
</dbReference>
<dbReference type="InterPro" id="IPR035966">
    <property type="entry name" value="PKF_sf"/>
</dbReference>
<evidence type="ECO:0000256" key="3">
    <source>
        <dbReference type="ARBA" id="ARBA00022723"/>
    </source>
</evidence>
<dbReference type="AlphaFoldDB" id="A0A1M7B3Y2"/>
<feature type="binding site" evidence="10">
    <location>
        <begin position="227"/>
        <end position="229"/>
    </location>
    <ligand>
        <name>substrate</name>
    </ligand>
</feature>
<dbReference type="HAMAP" id="MF_01981">
    <property type="entry name" value="Phosphofructokinase_II_X"/>
    <property type="match status" value="1"/>
</dbReference>
<evidence type="ECO:0000256" key="6">
    <source>
        <dbReference type="ARBA" id="ARBA00022840"/>
    </source>
</evidence>
<keyword evidence="8 10" id="KW-0324">Glycolysis</keyword>
<feature type="region of interest" description="Disordered" evidence="11">
    <location>
        <begin position="1"/>
        <end position="25"/>
    </location>
</feature>
<evidence type="ECO:0000256" key="5">
    <source>
        <dbReference type="ARBA" id="ARBA00022777"/>
    </source>
</evidence>
<keyword evidence="5 10" id="KW-0418">Kinase</keyword>
<keyword evidence="6 10" id="KW-0067">ATP-binding</keyword>
<dbReference type="PIRSF" id="PIRSF000534">
    <property type="entry name" value="PPi_PFK_TP0108"/>
    <property type="match status" value="1"/>
</dbReference>
<keyword evidence="7 10" id="KW-0460">Magnesium</keyword>
<dbReference type="Pfam" id="PF00365">
    <property type="entry name" value="PFK"/>
    <property type="match status" value="1"/>
</dbReference>
<keyword evidence="14" id="KW-1185">Reference proteome</keyword>
<name>A0A1M7B3Y2_PSETH</name>
<comment type="cofactor">
    <cofactor evidence="1 10">
        <name>Mg(2+)</name>
        <dbReference type="ChEBI" id="CHEBI:18420"/>
    </cofactor>
</comment>
<dbReference type="GO" id="GO:0046872">
    <property type="term" value="F:metal ion binding"/>
    <property type="evidence" value="ECO:0007669"/>
    <property type="project" value="UniProtKB-KW"/>
</dbReference>
<evidence type="ECO:0000256" key="9">
    <source>
        <dbReference type="ARBA" id="ARBA00048070"/>
    </source>
</evidence>
<feature type="binding site" evidence="10">
    <location>
        <position position="107"/>
    </location>
    <ligand>
        <name>ATP</name>
        <dbReference type="ChEBI" id="CHEBI:30616"/>
    </ligand>
</feature>
<dbReference type="GO" id="GO:0005737">
    <property type="term" value="C:cytoplasm"/>
    <property type="evidence" value="ECO:0007669"/>
    <property type="project" value="UniProtKB-SubCell"/>
</dbReference>
<proteinExistence type="inferred from homology"/>
<dbReference type="InterPro" id="IPR050929">
    <property type="entry name" value="PFKA"/>
</dbReference>
<feature type="binding site" evidence="10">
    <location>
        <begin position="272"/>
        <end position="274"/>
    </location>
    <ligand>
        <name>substrate</name>
    </ligand>
</feature>
<reference evidence="13 14" key="1">
    <citation type="submission" date="2016-11" db="EMBL/GenBank/DDBJ databases">
        <authorList>
            <person name="Jaros S."/>
            <person name="Januszkiewicz K."/>
            <person name="Wedrychowicz H."/>
        </authorList>
    </citation>
    <scope>NUCLEOTIDE SEQUENCE [LARGE SCALE GENOMIC DNA]</scope>
    <source>
        <strain evidence="13 14">DSM 43832</strain>
    </source>
</reference>
<dbReference type="EMBL" id="FRAP01000032">
    <property type="protein sequence ID" value="SHL49661.1"/>
    <property type="molecule type" value="Genomic_DNA"/>
</dbReference>
<feature type="binding site" evidence="10">
    <location>
        <begin position="173"/>
        <end position="174"/>
    </location>
    <ligand>
        <name>ATP</name>
        <dbReference type="ChEBI" id="CHEBI:30616"/>
    </ligand>
</feature>
<evidence type="ECO:0000259" key="12">
    <source>
        <dbReference type="Pfam" id="PF00365"/>
    </source>
</evidence>
<dbReference type="NCBIfam" id="NF005301">
    <property type="entry name" value="PRK06830.1"/>
    <property type="match status" value="1"/>
</dbReference>
<feature type="domain" description="Phosphofructokinase" evidence="12">
    <location>
        <begin position="99"/>
        <end position="406"/>
    </location>
</feature>
<feature type="active site" description="Proton acceptor" evidence="10">
    <location>
        <position position="229"/>
    </location>
</feature>
<comment type="pathway">
    <text evidence="10">Carbohydrate degradation; glycolysis; D-glyceraldehyde 3-phosphate and glycerone phosphate from D-glucose: step 3/4.</text>
</comment>
<accession>A0A1M7B3Y2</accession>
<dbReference type="Proteomes" id="UP000184363">
    <property type="component" value="Unassembled WGS sequence"/>
</dbReference>